<comment type="caution">
    <text evidence="3">The sequence shown here is derived from an EMBL/GenBank/DDBJ whole genome shotgun (WGS) entry which is preliminary data.</text>
</comment>
<evidence type="ECO:0000313" key="3">
    <source>
        <dbReference type="EMBL" id="KAI1868182.1"/>
    </source>
</evidence>
<dbReference type="InterPro" id="IPR002347">
    <property type="entry name" value="SDR_fam"/>
</dbReference>
<evidence type="ECO:0000313" key="4">
    <source>
        <dbReference type="Proteomes" id="UP000829685"/>
    </source>
</evidence>
<dbReference type="EMBL" id="JAFIMR010000017">
    <property type="protein sequence ID" value="KAI1868182.1"/>
    <property type="molecule type" value="Genomic_DNA"/>
</dbReference>
<evidence type="ECO:0000256" key="1">
    <source>
        <dbReference type="ARBA" id="ARBA00006484"/>
    </source>
</evidence>
<dbReference type="AlphaFoldDB" id="A0A9Q0ANU0"/>
<dbReference type="Gene3D" id="3.40.50.720">
    <property type="entry name" value="NAD(P)-binding Rossmann-like Domain"/>
    <property type="match status" value="1"/>
</dbReference>
<accession>A0A9Q0ANU0</accession>
<dbReference type="InterPro" id="IPR036291">
    <property type="entry name" value="NAD(P)-bd_dom_sf"/>
</dbReference>
<dbReference type="Pfam" id="PF00106">
    <property type="entry name" value="adh_short"/>
    <property type="match status" value="1"/>
</dbReference>
<organism evidence="3 4">
    <name type="scientific">Neoarthrinium moseri</name>
    <dbReference type="NCBI Taxonomy" id="1658444"/>
    <lineage>
        <taxon>Eukaryota</taxon>
        <taxon>Fungi</taxon>
        <taxon>Dikarya</taxon>
        <taxon>Ascomycota</taxon>
        <taxon>Pezizomycotina</taxon>
        <taxon>Sordariomycetes</taxon>
        <taxon>Xylariomycetidae</taxon>
        <taxon>Amphisphaeriales</taxon>
        <taxon>Apiosporaceae</taxon>
        <taxon>Neoarthrinium</taxon>
    </lineage>
</organism>
<comment type="similarity">
    <text evidence="1">Belongs to the short-chain dehydrogenases/reductases (SDR) family.</text>
</comment>
<gene>
    <name evidence="3" type="ORF">JX265_007005</name>
</gene>
<dbReference type="PANTHER" id="PTHR43669">
    <property type="entry name" value="5-KETO-D-GLUCONATE 5-REDUCTASE"/>
    <property type="match status" value="1"/>
</dbReference>
<dbReference type="PANTHER" id="PTHR43669:SF3">
    <property type="entry name" value="ALCOHOL DEHYDROGENASE, PUTATIVE (AFU_ORTHOLOGUE AFUA_3G03445)-RELATED"/>
    <property type="match status" value="1"/>
</dbReference>
<proteinExistence type="inferred from homology"/>
<dbReference type="SUPFAM" id="SSF51735">
    <property type="entry name" value="NAD(P)-binding Rossmann-fold domains"/>
    <property type="match status" value="1"/>
</dbReference>
<sequence>MGSLAPTDQRKVVIITGATSGIGRDLAHRLHARGYNVAITGRRIKEGETIARELDASGKTVLFAECHVESYASQLQLFKAVWAKWSRIDAFIANAGMVDSGSRYNLARRGASVNEPPPEPDVSCTDVDFKAVVYTTELFVHYMRHNPPGVKGKIIVTGSIIAIYPCPTFPEYSAVKAAALQWVRVMAPMLLKHEGVTINTVLPNAYDTGIMPDFKEAYLDEHMTQKECLMSAYDVFLEDETNLKTGQAIETAYESHYGHEVPAYKSGNVIERTDKVYEPWFQYLHHGRSGLDGAYLEPLRKSS</sequence>
<name>A0A9Q0ANU0_9PEZI</name>
<evidence type="ECO:0000256" key="2">
    <source>
        <dbReference type="ARBA" id="ARBA00023002"/>
    </source>
</evidence>
<keyword evidence="4" id="KW-1185">Reference proteome</keyword>
<dbReference type="PRINTS" id="PR00081">
    <property type="entry name" value="GDHRDH"/>
</dbReference>
<keyword evidence="2" id="KW-0560">Oxidoreductase</keyword>
<protein>
    <submittedName>
        <fullName evidence="3">Uncharacterized protein</fullName>
    </submittedName>
</protein>
<reference evidence="3" key="1">
    <citation type="submission" date="2021-03" db="EMBL/GenBank/DDBJ databases">
        <title>Revisited historic fungal species revealed as producer of novel bioactive compounds through whole genome sequencing and comparative genomics.</title>
        <authorList>
            <person name="Vignolle G.A."/>
            <person name="Hochenegger N."/>
            <person name="Mach R.L."/>
            <person name="Mach-Aigner A.R."/>
            <person name="Javad Rahimi M."/>
            <person name="Salim K.A."/>
            <person name="Chan C.M."/>
            <person name="Lim L.B.L."/>
            <person name="Cai F."/>
            <person name="Druzhinina I.S."/>
            <person name="U'Ren J.M."/>
            <person name="Derntl C."/>
        </authorList>
    </citation>
    <scope>NUCLEOTIDE SEQUENCE</scope>
    <source>
        <strain evidence="3">TUCIM 5799</strain>
    </source>
</reference>
<dbReference type="Proteomes" id="UP000829685">
    <property type="component" value="Unassembled WGS sequence"/>
</dbReference>
<dbReference type="GO" id="GO:0016491">
    <property type="term" value="F:oxidoreductase activity"/>
    <property type="evidence" value="ECO:0007669"/>
    <property type="project" value="UniProtKB-KW"/>
</dbReference>